<protein>
    <submittedName>
        <fullName evidence="1">Uncharacterized protein</fullName>
    </submittedName>
</protein>
<dbReference type="STRING" id="407234.SAMN05421795_102333"/>
<gene>
    <name evidence="1" type="ORF">SAMN05421795_102333</name>
</gene>
<dbReference type="RefSeq" id="WP_076364047.1">
    <property type="nucleotide sequence ID" value="NZ_FTOM01000002.1"/>
</dbReference>
<sequence length="97" mass="10647">MSLLQILALGTVAVALAVWQAVRSGQRFVQAFVFLEGLDRGLAVEQANAEARAQMARQADQMEKARAAMRARNFAKANTKGRQDLVIKMAREKGFLA</sequence>
<dbReference type="EMBL" id="FTOM01000002">
    <property type="protein sequence ID" value="SIS66823.1"/>
    <property type="molecule type" value="Genomic_DNA"/>
</dbReference>
<accession>A0A1N7KZ11</accession>
<evidence type="ECO:0000313" key="1">
    <source>
        <dbReference type="EMBL" id="SIS66823.1"/>
    </source>
</evidence>
<name>A0A1N7KZ11_9RHOB</name>
<dbReference type="AlphaFoldDB" id="A0A1N7KZ11"/>
<proteinExistence type="predicted"/>
<evidence type="ECO:0000313" key="2">
    <source>
        <dbReference type="Proteomes" id="UP000186098"/>
    </source>
</evidence>
<dbReference type="Proteomes" id="UP000186098">
    <property type="component" value="Unassembled WGS sequence"/>
</dbReference>
<organism evidence="1 2">
    <name type="scientific">Phaeovulum vinaykumarii</name>
    <dbReference type="NCBI Taxonomy" id="407234"/>
    <lineage>
        <taxon>Bacteria</taxon>
        <taxon>Pseudomonadati</taxon>
        <taxon>Pseudomonadota</taxon>
        <taxon>Alphaproteobacteria</taxon>
        <taxon>Rhodobacterales</taxon>
        <taxon>Paracoccaceae</taxon>
        <taxon>Phaeovulum</taxon>
    </lineage>
</organism>
<reference evidence="2" key="1">
    <citation type="submission" date="2017-01" db="EMBL/GenBank/DDBJ databases">
        <authorList>
            <person name="Varghese N."/>
            <person name="Submissions S."/>
        </authorList>
    </citation>
    <scope>NUCLEOTIDE SEQUENCE [LARGE SCALE GENOMIC DNA]</scope>
    <source>
        <strain evidence="2">DSM 18714</strain>
    </source>
</reference>
<keyword evidence="2" id="KW-1185">Reference proteome</keyword>